<dbReference type="EMBL" id="JBJVNE010000011">
    <property type="protein sequence ID" value="MFM9649082.1"/>
    <property type="molecule type" value="Genomic_DNA"/>
</dbReference>
<comment type="caution">
    <text evidence="1">The sequence shown here is derived from an EMBL/GenBank/DDBJ whole genome shotgun (WGS) entry which is preliminary data.</text>
</comment>
<accession>A0ABW9IM96</accession>
<keyword evidence="2" id="KW-1185">Reference proteome</keyword>
<protein>
    <submittedName>
        <fullName evidence="1">Uncharacterized protein</fullName>
    </submittedName>
</protein>
<name>A0ABW9IM96_STRGJ</name>
<sequence>MRLSLIAMHVHAYTGGQPEGCTCPPTACGGAEQGPGIRTGCQAHGAITAVHHHAFDCPRLPADTDLSRLWLVITKWTADGPVIDRVDCFDRLVLANLRARNILWDVSEGDTADDAAHAWQDYIDAMRAEAAVRQSAEIAVEQHRRRLREEAVAALRDSGHRSARRMLTGSDALDTL</sequence>
<dbReference type="Proteomes" id="UP001631993">
    <property type="component" value="Unassembled WGS sequence"/>
</dbReference>
<reference evidence="1 2" key="1">
    <citation type="submission" date="2024-12" db="EMBL/GenBank/DDBJ databases">
        <title>Forecasting of Potato common scab and diversities of Pathogenic streptomyces spp. in china.</title>
        <authorList>
            <person name="Handique U."/>
            <person name="Wu J."/>
        </authorList>
    </citation>
    <scope>NUCLEOTIDE SEQUENCE [LARGE SCALE GENOMIC DNA]</scope>
    <source>
        <strain evidence="1 2">ZRIMU1585</strain>
    </source>
</reference>
<evidence type="ECO:0000313" key="1">
    <source>
        <dbReference type="EMBL" id="MFM9649082.1"/>
    </source>
</evidence>
<evidence type="ECO:0000313" key="2">
    <source>
        <dbReference type="Proteomes" id="UP001631993"/>
    </source>
</evidence>
<dbReference type="RefSeq" id="WP_369277402.1">
    <property type="nucleotide sequence ID" value="NZ_JBJVMW010000011.1"/>
</dbReference>
<organism evidence="1 2">
    <name type="scientific">Streptomyces galilaeus</name>
    <dbReference type="NCBI Taxonomy" id="33899"/>
    <lineage>
        <taxon>Bacteria</taxon>
        <taxon>Bacillati</taxon>
        <taxon>Actinomycetota</taxon>
        <taxon>Actinomycetes</taxon>
        <taxon>Kitasatosporales</taxon>
        <taxon>Streptomycetaceae</taxon>
        <taxon>Streptomyces</taxon>
    </lineage>
</organism>
<gene>
    <name evidence="1" type="ORF">ACKI1S_23420</name>
</gene>
<proteinExistence type="predicted"/>